<dbReference type="PANTHER" id="PTHR31988">
    <property type="entry name" value="ESTERASE, PUTATIVE (DUF303)-RELATED"/>
    <property type="match status" value="1"/>
</dbReference>
<evidence type="ECO:0000259" key="3">
    <source>
        <dbReference type="Pfam" id="PF03629"/>
    </source>
</evidence>
<dbReference type="InterPro" id="IPR005181">
    <property type="entry name" value="SASA"/>
</dbReference>
<keyword evidence="1" id="KW-0378">Hydrolase</keyword>
<dbReference type="Proteomes" id="UP000825935">
    <property type="component" value="Chromosome 21"/>
</dbReference>
<comment type="caution">
    <text evidence="4">The sequence shown here is derived from an EMBL/GenBank/DDBJ whole genome shotgun (WGS) entry which is preliminary data.</text>
</comment>
<reference evidence="4" key="1">
    <citation type="submission" date="2021-08" db="EMBL/GenBank/DDBJ databases">
        <title>WGS assembly of Ceratopteris richardii.</title>
        <authorList>
            <person name="Marchant D.B."/>
            <person name="Chen G."/>
            <person name="Jenkins J."/>
            <person name="Shu S."/>
            <person name="Leebens-Mack J."/>
            <person name="Grimwood J."/>
            <person name="Schmutz J."/>
            <person name="Soltis P."/>
            <person name="Soltis D."/>
            <person name="Chen Z.-H."/>
        </authorList>
    </citation>
    <scope>NUCLEOTIDE SEQUENCE</scope>
    <source>
        <strain evidence="4">Whitten #5841</strain>
        <tissue evidence="4">Leaf</tissue>
    </source>
</reference>
<keyword evidence="2" id="KW-0812">Transmembrane</keyword>
<dbReference type="SUPFAM" id="SSF52266">
    <property type="entry name" value="SGNH hydrolase"/>
    <property type="match status" value="1"/>
</dbReference>
<dbReference type="OMA" id="HADIDKH"/>
<dbReference type="GO" id="GO:0016787">
    <property type="term" value="F:hydrolase activity"/>
    <property type="evidence" value="ECO:0007669"/>
    <property type="project" value="UniProtKB-KW"/>
</dbReference>
<name>A0A8T2SAS9_CERRI</name>
<keyword evidence="2" id="KW-1133">Transmembrane helix</keyword>
<evidence type="ECO:0000256" key="2">
    <source>
        <dbReference type="SAM" id="Phobius"/>
    </source>
</evidence>
<dbReference type="Pfam" id="PF03629">
    <property type="entry name" value="SASA"/>
    <property type="match status" value="1"/>
</dbReference>
<evidence type="ECO:0000313" key="5">
    <source>
        <dbReference type="Proteomes" id="UP000825935"/>
    </source>
</evidence>
<dbReference type="EMBL" id="CM035426">
    <property type="protein sequence ID" value="KAH7315639.1"/>
    <property type="molecule type" value="Genomic_DNA"/>
</dbReference>
<dbReference type="InterPro" id="IPR052940">
    <property type="entry name" value="Carb_Esterase_6"/>
</dbReference>
<proteinExistence type="predicted"/>
<dbReference type="InterPro" id="IPR036514">
    <property type="entry name" value="SGNH_hydro_sf"/>
</dbReference>
<dbReference type="EMBL" id="CM035426">
    <property type="protein sequence ID" value="KAH7315637.1"/>
    <property type="molecule type" value="Genomic_DNA"/>
</dbReference>
<accession>A0A8T2SAS9</accession>
<evidence type="ECO:0000256" key="1">
    <source>
        <dbReference type="ARBA" id="ARBA00022801"/>
    </source>
</evidence>
<feature type="domain" description="Sialate O-acetylesterase" evidence="3">
    <location>
        <begin position="101"/>
        <end position="346"/>
    </location>
</feature>
<protein>
    <recommendedName>
        <fullName evidence="3">Sialate O-acetylesterase domain-containing protein</fullName>
    </recommendedName>
</protein>
<keyword evidence="2" id="KW-0472">Membrane</keyword>
<dbReference type="AlphaFoldDB" id="A0A8T2SAS9"/>
<dbReference type="Gene3D" id="3.40.50.1110">
    <property type="entry name" value="SGNH hydrolase"/>
    <property type="match status" value="1"/>
</dbReference>
<gene>
    <name evidence="4" type="ORF">KP509_21G058300</name>
</gene>
<keyword evidence="5" id="KW-1185">Reference proteome</keyword>
<organism evidence="4 5">
    <name type="scientific">Ceratopteris richardii</name>
    <name type="common">Triangle waterfern</name>
    <dbReference type="NCBI Taxonomy" id="49495"/>
    <lineage>
        <taxon>Eukaryota</taxon>
        <taxon>Viridiplantae</taxon>
        <taxon>Streptophyta</taxon>
        <taxon>Embryophyta</taxon>
        <taxon>Tracheophyta</taxon>
        <taxon>Polypodiopsida</taxon>
        <taxon>Polypodiidae</taxon>
        <taxon>Polypodiales</taxon>
        <taxon>Pteridineae</taxon>
        <taxon>Pteridaceae</taxon>
        <taxon>Parkerioideae</taxon>
        <taxon>Ceratopteris</taxon>
    </lineage>
</organism>
<evidence type="ECO:0000313" key="4">
    <source>
        <dbReference type="EMBL" id="KAH7315638.1"/>
    </source>
</evidence>
<sequence length="353" mass="39686">MEFLLRGLHAGAFTLRFFNLPRFATDSHFLPIATFIQWFSVNSQCVSLASLMFISIFSLLLLCLHYYYSCRCKNRIKDKLISMENGNVSRSLDGCGSQFPEQIFILSGQSNMSGRGGVQTKHHSDGSTFREWDHVVPAECHYEKGKIWCLNAKLDWVEAHEPLHHDIDLGKVCGLGPGLVFAASLLQHGKTVDQSAPTIGLVPCAIGGTQIKEWEKGSKLYERMIHRAKCATAKSGTIKAILWYQGESDTYSPHNVKEFPERLESLFTNIRQDLENDALPIIQVGITAKDHPHPEYLEEVRQAQRALKMQGVYYVDANGLPLLGDDIHLNTHAQVQLGKWLADTYLDSVQSCH</sequence>
<dbReference type="PANTHER" id="PTHR31988:SF19">
    <property type="entry name" value="9-O-ACETYL-N-ACETYLNEURAMINIC ACID DEACETYLASE-RELATED"/>
    <property type="match status" value="1"/>
</dbReference>
<dbReference type="EMBL" id="CM035426">
    <property type="protein sequence ID" value="KAH7315638.1"/>
    <property type="molecule type" value="Genomic_DNA"/>
</dbReference>
<dbReference type="OrthoDB" id="42638at2759"/>
<dbReference type="EMBL" id="CM035426">
    <property type="protein sequence ID" value="KAH7315636.1"/>
    <property type="molecule type" value="Genomic_DNA"/>
</dbReference>
<feature type="transmembrane region" description="Helical" evidence="2">
    <location>
        <begin position="48"/>
        <end position="68"/>
    </location>
</feature>